<protein>
    <recommendedName>
        <fullName evidence="5">RING-type domain-containing protein</fullName>
    </recommendedName>
</protein>
<dbReference type="InParanoid" id="W2SG82"/>
<feature type="compositionally biased region" description="Polar residues" evidence="4">
    <location>
        <begin position="1"/>
        <end position="14"/>
    </location>
</feature>
<evidence type="ECO:0000313" key="6">
    <source>
        <dbReference type="EMBL" id="ETN47008.1"/>
    </source>
</evidence>
<dbReference type="SUPFAM" id="SSF57850">
    <property type="entry name" value="RING/U-box"/>
    <property type="match status" value="1"/>
</dbReference>
<dbReference type="Gene3D" id="3.30.40.10">
    <property type="entry name" value="Zinc/RING finger domain, C3HC4 (zinc finger)"/>
    <property type="match status" value="1"/>
</dbReference>
<keyword evidence="2" id="KW-0863">Zinc-finger</keyword>
<evidence type="ECO:0000256" key="4">
    <source>
        <dbReference type="SAM" id="MobiDB-lite"/>
    </source>
</evidence>
<evidence type="ECO:0000256" key="1">
    <source>
        <dbReference type="ARBA" id="ARBA00022723"/>
    </source>
</evidence>
<dbReference type="Pfam" id="PF13639">
    <property type="entry name" value="zf-RING_2"/>
    <property type="match status" value="1"/>
</dbReference>
<feature type="region of interest" description="Disordered" evidence="4">
    <location>
        <begin position="524"/>
        <end position="663"/>
    </location>
</feature>
<dbReference type="eggNOG" id="KOG0800">
    <property type="taxonomic scope" value="Eukaryota"/>
</dbReference>
<evidence type="ECO:0000256" key="2">
    <source>
        <dbReference type="ARBA" id="ARBA00022771"/>
    </source>
</evidence>
<dbReference type="InterPro" id="IPR001841">
    <property type="entry name" value="Znf_RING"/>
</dbReference>
<feature type="compositionally biased region" description="Pro residues" evidence="4">
    <location>
        <begin position="570"/>
        <end position="581"/>
    </location>
</feature>
<organism evidence="6 7">
    <name type="scientific">Cyphellophora europaea (strain CBS 101466)</name>
    <name type="common">Phialophora europaea</name>
    <dbReference type="NCBI Taxonomy" id="1220924"/>
    <lineage>
        <taxon>Eukaryota</taxon>
        <taxon>Fungi</taxon>
        <taxon>Dikarya</taxon>
        <taxon>Ascomycota</taxon>
        <taxon>Pezizomycotina</taxon>
        <taxon>Eurotiomycetes</taxon>
        <taxon>Chaetothyriomycetidae</taxon>
        <taxon>Chaetothyriales</taxon>
        <taxon>Cyphellophoraceae</taxon>
        <taxon>Cyphellophora</taxon>
    </lineage>
</organism>
<dbReference type="PANTHER" id="PTHR45969">
    <property type="entry name" value="RING ZINC FINGER PROTEIN-RELATED"/>
    <property type="match status" value="1"/>
</dbReference>
<evidence type="ECO:0000313" key="7">
    <source>
        <dbReference type="Proteomes" id="UP000030752"/>
    </source>
</evidence>
<dbReference type="OrthoDB" id="8062037at2759"/>
<evidence type="ECO:0000259" key="5">
    <source>
        <dbReference type="Pfam" id="PF13639"/>
    </source>
</evidence>
<dbReference type="STRING" id="1220924.W2SG82"/>
<dbReference type="EMBL" id="KB822711">
    <property type="protein sequence ID" value="ETN47008.1"/>
    <property type="molecule type" value="Genomic_DNA"/>
</dbReference>
<feature type="compositionally biased region" description="Basic and acidic residues" evidence="4">
    <location>
        <begin position="633"/>
        <end position="644"/>
    </location>
</feature>
<name>W2SG82_CYPE1</name>
<feature type="region of interest" description="Disordered" evidence="4">
    <location>
        <begin position="1"/>
        <end position="92"/>
    </location>
</feature>
<dbReference type="GO" id="GO:0008270">
    <property type="term" value="F:zinc ion binding"/>
    <property type="evidence" value="ECO:0007669"/>
    <property type="project" value="UniProtKB-KW"/>
</dbReference>
<feature type="region of interest" description="Disordered" evidence="4">
    <location>
        <begin position="433"/>
        <end position="464"/>
    </location>
</feature>
<feature type="compositionally biased region" description="Polar residues" evidence="4">
    <location>
        <begin position="161"/>
        <end position="177"/>
    </location>
</feature>
<accession>W2SG82</accession>
<feature type="region of interest" description="Disordered" evidence="4">
    <location>
        <begin position="316"/>
        <end position="338"/>
    </location>
</feature>
<feature type="compositionally biased region" description="Polar residues" evidence="4">
    <location>
        <begin position="30"/>
        <end position="42"/>
    </location>
</feature>
<gene>
    <name evidence="6" type="ORF">HMPREF1541_01198</name>
</gene>
<feature type="region of interest" description="Disordered" evidence="4">
    <location>
        <begin position="146"/>
        <end position="224"/>
    </location>
</feature>
<dbReference type="PANTHER" id="PTHR45969:SF81">
    <property type="entry name" value="OS08G0157400 PROTEIN"/>
    <property type="match status" value="1"/>
</dbReference>
<keyword evidence="7" id="KW-1185">Reference proteome</keyword>
<feature type="compositionally biased region" description="Polar residues" evidence="4">
    <location>
        <begin position="619"/>
        <end position="630"/>
    </location>
</feature>
<dbReference type="VEuPathDB" id="FungiDB:HMPREF1541_01198"/>
<dbReference type="Proteomes" id="UP000030752">
    <property type="component" value="Unassembled WGS sequence"/>
</dbReference>
<dbReference type="RefSeq" id="XP_008711720.1">
    <property type="nucleotide sequence ID" value="XM_008713498.1"/>
</dbReference>
<proteinExistence type="predicted"/>
<keyword evidence="1" id="KW-0479">Metal-binding</keyword>
<dbReference type="GO" id="GO:0061630">
    <property type="term" value="F:ubiquitin protein ligase activity"/>
    <property type="evidence" value="ECO:0007669"/>
    <property type="project" value="TreeGrafter"/>
</dbReference>
<feature type="compositionally biased region" description="Low complexity" evidence="4">
    <location>
        <begin position="597"/>
        <end position="606"/>
    </location>
</feature>
<dbReference type="InterPro" id="IPR013083">
    <property type="entry name" value="Znf_RING/FYVE/PHD"/>
</dbReference>
<dbReference type="GeneID" id="19968537"/>
<feature type="region of interest" description="Disordered" evidence="4">
    <location>
        <begin position="820"/>
        <end position="843"/>
    </location>
</feature>
<keyword evidence="3" id="KW-0862">Zinc</keyword>
<evidence type="ECO:0000256" key="3">
    <source>
        <dbReference type="ARBA" id="ARBA00022833"/>
    </source>
</evidence>
<feature type="domain" description="RING-type" evidence="5">
    <location>
        <begin position="758"/>
        <end position="789"/>
    </location>
</feature>
<dbReference type="HOGENOM" id="CLU_010911_0_0_1"/>
<feature type="compositionally biased region" description="Polar residues" evidence="4">
    <location>
        <begin position="67"/>
        <end position="78"/>
    </location>
</feature>
<reference evidence="6 7" key="1">
    <citation type="submission" date="2013-03" db="EMBL/GenBank/DDBJ databases">
        <title>The Genome Sequence of Phialophora europaea CBS 101466.</title>
        <authorList>
            <consortium name="The Broad Institute Genomics Platform"/>
            <person name="Cuomo C."/>
            <person name="de Hoog S."/>
            <person name="Gorbushina A."/>
            <person name="Walker B."/>
            <person name="Young S.K."/>
            <person name="Zeng Q."/>
            <person name="Gargeya S."/>
            <person name="Fitzgerald M."/>
            <person name="Haas B."/>
            <person name="Abouelleil A."/>
            <person name="Allen A.W."/>
            <person name="Alvarado L."/>
            <person name="Arachchi H.M."/>
            <person name="Berlin A.M."/>
            <person name="Chapman S.B."/>
            <person name="Gainer-Dewar J."/>
            <person name="Goldberg J."/>
            <person name="Griggs A."/>
            <person name="Gujja S."/>
            <person name="Hansen M."/>
            <person name="Howarth C."/>
            <person name="Imamovic A."/>
            <person name="Ireland A."/>
            <person name="Larimer J."/>
            <person name="McCowan C."/>
            <person name="Murphy C."/>
            <person name="Pearson M."/>
            <person name="Poon T.W."/>
            <person name="Priest M."/>
            <person name="Roberts A."/>
            <person name="Saif S."/>
            <person name="Shea T."/>
            <person name="Sisk P."/>
            <person name="Sykes S."/>
            <person name="Wortman J."/>
            <person name="Nusbaum C."/>
            <person name="Birren B."/>
        </authorList>
    </citation>
    <scope>NUCLEOTIDE SEQUENCE [LARGE SCALE GENOMIC DNA]</scope>
    <source>
        <strain evidence="6 7">CBS 101466</strain>
    </source>
</reference>
<sequence>MGNTQSTSHTSFNAESDGLIDQSHADQSDQRSAMNSTDTAPTQPRARRQRLSLYGSVRQRIVHRSSVVRSHTGSQDITQDADAEQEERPLVDTLETRPTVGTVTISTTLPGPLSRSASSVSRLGSRILPNAVARVLLSSGEETLAEGHALRNGTPERWRTAQRQSHFDSNSRFSLTGSIRRRIGNRSESRGSPRRATARSLFTGGASHRQLLNDTDPERLSQDQPSITLDLSDISASVRRRNRLQRVRNSLSSPLISLFQPSVNRHDSMNLDRPVVGRPAQAAYTDDSDHLLPPLNPVNHHLDLGDAPHELDAVEPESRSVLPGATSATGMSAIRQLPQSLRSRSRLYRRPEAPPLSQVLQLAAQAIASQLSGHGDGLSPMTRPLGGQGFGGNIEDFVHTLQEAASAQAGETLDMNTPEGDLPPVNFMRVFSFPNDENGSPVAPPRPQEGVTGDSEAGDASLDPDRSVTLVLVGVRSMPSNHEAVGDGALGPSLDNILNLSPFPPSAGLGNAGTGALLRRAGGRARTHRRHSMTNFDFPAQYESQRHHRRRLSSIGPPTDALSSIVPISESPPGPVPPPSTPADIRSGQTTPLRRPSSASAAHSAALPDLDEDRAPPLLSSSSYDYTSARQRQRSDSEFARRPELGAGAARRNGVVEPDHPPVGTATGRSWLIYVVGTNVSPDHPAFTMPSLFTDNPSYEDMQMLTTLLGPVKPPVASQEDVREAGGLYRLVLRDGLLVGDLVTTEAQLTEPLRMEERCLICLCDFEEREEVRQLGKCRHVYHRECIDEVSPVSDLTDWKQQRLTGPLVVNYRPQQLSNVSSTRCRREEPIDAGSGKFTAHPG</sequence>
<dbReference type="GO" id="GO:0016567">
    <property type="term" value="P:protein ubiquitination"/>
    <property type="evidence" value="ECO:0007669"/>
    <property type="project" value="TreeGrafter"/>
</dbReference>
<dbReference type="AlphaFoldDB" id="W2SG82"/>